<dbReference type="RefSeq" id="WP_346823235.1">
    <property type="nucleotide sequence ID" value="NZ_JBDKWZ010000014.1"/>
</dbReference>
<dbReference type="EMBL" id="JBDKWZ010000014">
    <property type="protein sequence ID" value="MEN7550453.1"/>
    <property type="molecule type" value="Genomic_DNA"/>
</dbReference>
<feature type="coiled-coil region" evidence="1">
    <location>
        <begin position="319"/>
        <end position="356"/>
    </location>
</feature>
<reference evidence="2 3" key="1">
    <citation type="submission" date="2024-04" db="EMBL/GenBank/DDBJ databases">
        <title>Novel genus in family Flammeovirgaceae.</title>
        <authorList>
            <person name="Nguyen T.H."/>
            <person name="Vuong T.Q."/>
            <person name="Le H."/>
            <person name="Kim S.-G."/>
        </authorList>
    </citation>
    <scope>NUCLEOTIDE SEQUENCE [LARGE SCALE GENOMIC DNA]</scope>
    <source>
        <strain evidence="2 3">JCM 23209</strain>
    </source>
</reference>
<gene>
    <name evidence="2" type="ORF">AAG747_21215</name>
</gene>
<evidence type="ECO:0000313" key="2">
    <source>
        <dbReference type="EMBL" id="MEN7550453.1"/>
    </source>
</evidence>
<dbReference type="AlphaFoldDB" id="A0AAW9SDB6"/>
<evidence type="ECO:0000313" key="3">
    <source>
        <dbReference type="Proteomes" id="UP001403385"/>
    </source>
</evidence>
<evidence type="ECO:0000256" key="1">
    <source>
        <dbReference type="SAM" id="Coils"/>
    </source>
</evidence>
<sequence length="356" mass="40930">MSEIFFIHPEVVNELYEGLFEKISFESPSIFNPVVPTNRSPVGLEHNILFNATERYTEEIGNQTIDLPKLFDGGFNSTSSTPQITEENPLTITIKDLPNIHTQGAAYVGWTSRYWTPKRFKIIGRNMFEGDEQVLIADYSSQDYTAPDFLMKVPSGAYTELQFIFLEGSSSDPSKRIQLSELYFIHPEAAKIPYEGLYVQASEQYWKKQNNHLVSDGMKVGIGTQNLDCTDCEQFQLFVKKGIRTERVKVDVASENDWADKVFNKEYPLISLDSLEQYIEQNRHLPEIPKAEEVVQEGLDLGQMDAKLLQKVEELTLYLIEQSKEVQKLRETVKTLQEESHQLQQEVIELKKEKTN</sequence>
<name>A0AAW9SDB6_9BACT</name>
<proteinExistence type="predicted"/>
<comment type="caution">
    <text evidence="2">The sequence shown here is derived from an EMBL/GenBank/DDBJ whole genome shotgun (WGS) entry which is preliminary data.</text>
</comment>
<accession>A0AAW9SDB6</accession>
<dbReference type="Proteomes" id="UP001403385">
    <property type="component" value="Unassembled WGS sequence"/>
</dbReference>
<organism evidence="2 3">
    <name type="scientific">Rapidithrix thailandica</name>
    <dbReference type="NCBI Taxonomy" id="413964"/>
    <lineage>
        <taxon>Bacteria</taxon>
        <taxon>Pseudomonadati</taxon>
        <taxon>Bacteroidota</taxon>
        <taxon>Cytophagia</taxon>
        <taxon>Cytophagales</taxon>
        <taxon>Flammeovirgaceae</taxon>
        <taxon>Rapidithrix</taxon>
    </lineage>
</organism>
<keyword evidence="3" id="KW-1185">Reference proteome</keyword>
<protein>
    <submittedName>
        <fullName evidence="2">Uncharacterized protein</fullName>
    </submittedName>
</protein>
<keyword evidence="1" id="KW-0175">Coiled coil</keyword>